<sequence>MVLDIAVALIVLLLLTLGFIRGFIKEVLGLAGLALSIGATMARHDHFFDTFSARVPSEALAGVLSGGTVFVLSITCAILAGSIIVRLLEPLRHSVLDKTAGSIVGIAKGLVISYFLFFAMETLLYVFAPYPKSASGNDEAVENVELPGWFVDTYSYGVFSVASEYMGSTLSDGTYEQITLAARDLLDKKRSGRAMTLHKNHEEP</sequence>
<feature type="transmembrane region" description="Helical" evidence="5">
    <location>
        <begin position="109"/>
        <end position="128"/>
    </location>
</feature>
<dbReference type="Pfam" id="PF02674">
    <property type="entry name" value="Colicin_V"/>
    <property type="match status" value="1"/>
</dbReference>
<evidence type="ECO:0000313" key="6">
    <source>
        <dbReference type="EMBL" id="QJC27266.1"/>
    </source>
</evidence>
<protein>
    <submittedName>
        <fullName evidence="6">CvpA family protein</fullName>
    </submittedName>
</protein>
<keyword evidence="7" id="KW-1185">Reference proteome</keyword>
<dbReference type="GO" id="GO:0016020">
    <property type="term" value="C:membrane"/>
    <property type="evidence" value="ECO:0007669"/>
    <property type="project" value="UniProtKB-SubCell"/>
</dbReference>
<accession>A0A858PXE2</accession>
<keyword evidence="3 5" id="KW-1133">Transmembrane helix</keyword>
<reference evidence="6 7" key="1">
    <citation type="journal article" date="2020" name="Pathogens">
        <title>First Whole Genome Sequence of Anaplasma platys, an Obligate Intracellular Rickettsial Pathogen of Dogs.</title>
        <authorList>
            <person name="Llanes A."/>
            <person name="Rajeev S."/>
        </authorList>
    </citation>
    <scope>NUCLEOTIDE SEQUENCE [LARGE SCALE GENOMIC DNA]</scope>
    <source>
        <strain evidence="6 7">S3</strain>
    </source>
</reference>
<evidence type="ECO:0000256" key="1">
    <source>
        <dbReference type="ARBA" id="ARBA00004141"/>
    </source>
</evidence>
<gene>
    <name evidence="6" type="ORF">ANPL_00740</name>
</gene>
<evidence type="ECO:0000256" key="5">
    <source>
        <dbReference type="SAM" id="Phobius"/>
    </source>
</evidence>
<evidence type="ECO:0000313" key="7">
    <source>
        <dbReference type="Proteomes" id="UP000500930"/>
    </source>
</evidence>
<keyword evidence="4 5" id="KW-0472">Membrane</keyword>
<keyword evidence="2 5" id="KW-0812">Transmembrane</keyword>
<evidence type="ECO:0000256" key="2">
    <source>
        <dbReference type="ARBA" id="ARBA00022692"/>
    </source>
</evidence>
<dbReference type="AlphaFoldDB" id="A0A858PXE2"/>
<evidence type="ECO:0000256" key="4">
    <source>
        <dbReference type="ARBA" id="ARBA00023136"/>
    </source>
</evidence>
<dbReference type="GO" id="GO:0009403">
    <property type="term" value="P:toxin biosynthetic process"/>
    <property type="evidence" value="ECO:0007669"/>
    <property type="project" value="InterPro"/>
</dbReference>
<dbReference type="Proteomes" id="UP000500930">
    <property type="component" value="Chromosome"/>
</dbReference>
<dbReference type="KEGG" id="aplt:ANPL_00740"/>
<evidence type="ECO:0000256" key="3">
    <source>
        <dbReference type="ARBA" id="ARBA00022989"/>
    </source>
</evidence>
<feature type="transmembrane region" description="Helical" evidence="5">
    <location>
        <begin position="59"/>
        <end position="88"/>
    </location>
</feature>
<dbReference type="EMBL" id="CP046391">
    <property type="protein sequence ID" value="QJC27266.1"/>
    <property type="molecule type" value="Genomic_DNA"/>
</dbReference>
<name>A0A858PXE2_9RICK</name>
<organism evidence="6 7">
    <name type="scientific">Anaplasma platys</name>
    <dbReference type="NCBI Taxonomy" id="949"/>
    <lineage>
        <taxon>Bacteria</taxon>
        <taxon>Pseudomonadati</taxon>
        <taxon>Pseudomonadota</taxon>
        <taxon>Alphaproteobacteria</taxon>
        <taxon>Rickettsiales</taxon>
        <taxon>Anaplasmataceae</taxon>
        <taxon>Anaplasma</taxon>
    </lineage>
</organism>
<proteinExistence type="predicted"/>
<dbReference type="RefSeq" id="WP_169192911.1">
    <property type="nucleotide sequence ID" value="NZ_CP046391.1"/>
</dbReference>
<dbReference type="InterPro" id="IPR003825">
    <property type="entry name" value="Colicin-V_CvpA"/>
</dbReference>
<comment type="subcellular location">
    <subcellularLocation>
        <location evidence="1">Membrane</location>
        <topology evidence="1">Multi-pass membrane protein</topology>
    </subcellularLocation>
</comment>